<evidence type="ECO:0000313" key="3">
    <source>
        <dbReference type="Proteomes" id="UP001500979"/>
    </source>
</evidence>
<name>A0ABN3VM16_9PSEU</name>
<evidence type="ECO:0000313" key="2">
    <source>
        <dbReference type="EMBL" id="GAA2818492.1"/>
    </source>
</evidence>
<gene>
    <name evidence="2" type="ORF">GCM10010470_62280</name>
</gene>
<keyword evidence="1" id="KW-1133">Transmembrane helix</keyword>
<feature type="transmembrane region" description="Helical" evidence="1">
    <location>
        <begin position="115"/>
        <end position="132"/>
    </location>
</feature>
<sequence length="142" mass="15244">MDSSAGPDRPPRQLLAAVCAWWAAAVLAALHVVAMWTSRDGLVGLLVEQGASRPDAESRAQSLLVLNTSLDALVALAYFAMSVLTYRRLPWARMVLTAFGLLDLVRTMGAGTSNFLLAAVLVLALVLTWWPASSRWIAGEHG</sequence>
<reference evidence="2 3" key="1">
    <citation type="journal article" date="2019" name="Int. J. Syst. Evol. Microbiol.">
        <title>The Global Catalogue of Microorganisms (GCM) 10K type strain sequencing project: providing services to taxonomists for standard genome sequencing and annotation.</title>
        <authorList>
            <consortium name="The Broad Institute Genomics Platform"/>
            <consortium name="The Broad Institute Genome Sequencing Center for Infectious Disease"/>
            <person name="Wu L."/>
            <person name="Ma J."/>
        </authorList>
    </citation>
    <scope>NUCLEOTIDE SEQUENCE [LARGE SCALE GENOMIC DNA]</scope>
    <source>
        <strain evidence="2 3">JCM 9383</strain>
    </source>
</reference>
<keyword evidence="3" id="KW-1185">Reference proteome</keyword>
<dbReference type="Proteomes" id="UP001500979">
    <property type="component" value="Unassembled WGS sequence"/>
</dbReference>
<dbReference type="EMBL" id="BAAAUX010000034">
    <property type="protein sequence ID" value="GAA2818492.1"/>
    <property type="molecule type" value="Genomic_DNA"/>
</dbReference>
<feature type="transmembrane region" description="Helical" evidence="1">
    <location>
        <begin position="14"/>
        <end position="36"/>
    </location>
</feature>
<protein>
    <submittedName>
        <fullName evidence="2">Uncharacterized protein</fullName>
    </submittedName>
</protein>
<feature type="transmembrane region" description="Helical" evidence="1">
    <location>
        <begin position="63"/>
        <end position="84"/>
    </location>
</feature>
<keyword evidence="1" id="KW-0472">Membrane</keyword>
<keyword evidence="1" id="KW-0812">Transmembrane</keyword>
<proteinExistence type="predicted"/>
<organism evidence="2 3">
    <name type="scientific">Saccharopolyspora taberi</name>
    <dbReference type="NCBI Taxonomy" id="60895"/>
    <lineage>
        <taxon>Bacteria</taxon>
        <taxon>Bacillati</taxon>
        <taxon>Actinomycetota</taxon>
        <taxon>Actinomycetes</taxon>
        <taxon>Pseudonocardiales</taxon>
        <taxon>Pseudonocardiaceae</taxon>
        <taxon>Saccharopolyspora</taxon>
    </lineage>
</organism>
<accession>A0ABN3VM16</accession>
<dbReference type="RefSeq" id="WP_344685874.1">
    <property type="nucleotide sequence ID" value="NZ_BAAAUX010000034.1"/>
</dbReference>
<comment type="caution">
    <text evidence="2">The sequence shown here is derived from an EMBL/GenBank/DDBJ whole genome shotgun (WGS) entry which is preliminary data.</text>
</comment>
<evidence type="ECO:0000256" key="1">
    <source>
        <dbReference type="SAM" id="Phobius"/>
    </source>
</evidence>